<evidence type="ECO:0000256" key="3">
    <source>
        <dbReference type="ARBA" id="ARBA00022471"/>
    </source>
</evidence>
<organism evidence="7 8">
    <name type="scientific">Genlisea aurea</name>
    <dbReference type="NCBI Taxonomy" id="192259"/>
    <lineage>
        <taxon>Eukaryota</taxon>
        <taxon>Viridiplantae</taxon>
        <taxon>Streptophyta</taxon>
        <taxon>Embryophyta</taxon>
        <taxon>Tracheophyta</taxon>
        <taxon>Spermatophyta</taxon>
        <taxon>Magnoliopsida</taxon>
        <taxon>eudicotyledons</taxon>
        <taxon>Gunneridae</taxon>
        <taxon>Pentapetalae</taxon>
        <taxon>asterids</taxon>
        <taxon>lamiids</taxon>
        <taxon>Lamiales</taxon>
        <taxon>Lentibulariaceae</taxon>
        <taxon>Genlisea</taxon>
    </lineage>
</organism>
<keyword evidence="4 6" id="KW-0964">Secreted</keyword>
<evidence type="ECO:0000313" key="8">
    <source>
        <dbReference type="Proteomes" id="UP000015453"/>
    </source>
</evidence>
<keyword evidence="5" id="KW-0732">Signal</keyword>
<keyword evidence="3 6" id="KW-0713">Self-incompatibility</keyword>
<protein>
    <recommendedName>
        <fullName evidence="6">S-protein homolog</fullName>
    </recommendedName>
</protein>
<dbReference type="PANTHER" id="PTHR31232:SF155">
    <property type="entry name" value="PLANT SELF-INCOMPATIBILITY PROTEIN S1 FAMILY"/>
    <property type="match status" value="1"/>
</dbReference>
<comment type="similarity">
    <text evidence="2 6">Belongs to the plant self-incompatibility (S1) protein family.</text>
</comment>
<dbReference type="GO" id="GO:0005576">
    <property type="term" value="C:extracellular region"/>
    <property type="evidence" value="ECO:0007669"/>
    <property type="project" value="UniProtKB-SubCell"/>
</dbReference>
<gene>
    <name evidence="7" type="ORF">M569_01937</name>
</gene>
<evidence type="ECO:0000256" key="4">
    <source>
        <dbReference type="ARBA" id="ARBA00022525"/>
    </source>
</evidence>
<accession>S8CZE3</accession>
<comment type="subcellular location">
    <subcellularLocation>
        <location evidence="1 6">Secreted</location>
    </subcellularLocation>
</comment>
<dbReference type="EMBL" id="AUSU01000676">
    <property type="protein sequence ID" value="EPS72829.1"/>
    <property type="molecule type" value="Genomic_DNA"/>
</dbReference>
<comment type="caution">
    <text evidence="7">The sequence shown here is derived from an EMBL/GenBank/DDBJ whole genome shotgun (WGS) entry which is preliminary data.</text>
</comment>
<dbReference type="Proteomes" id="UP000015453">
    <property type="component" value="Unassembled WGS sequence"/>
</dbReference>
<evidence type="ECO:0000256" key="6">
    <source>
        <dbReference type="RuleBase" id="RU367044"/>
    </source>
</evidence>
<dbReference type="InterPro" id="IPR010264">
    <property type="entry name" value="Self-incomp_S1"/>
</dbReference>
<dbReference type="OrthoDB" id="1900999at2759"/>
<sequence>MSILFLGLNGAAKACILEREVNVYILRNITSNKLPVTFHCFSGDDDLGTRLLYGDQSYHWSFCLNVLPNTKWMCRLVWGSNLEAKFVSYQQQFKYNYNQNLWIANDDGVYLSHAYSFFDIKKMYDWNKI</sequence>
<name>S8CZE3_9LAMI</name>
<dbReference type="GO" id="GO:0060320">
    <property type="term" value="P:rejection of self pollen"/>
    <property type="evidence" value="ECO:0007669"/>
    <property type="project" value="UniProtKB-KW"/>
</dbReference>
<evidence type="ECO:0000256" key="1">
    <source>
        <dbReference type="ARBA" id="ARBA00004613"/>
    </source>
</evidence>
<keyword evidence="8" id="KW-1185">Reference proteome</keyword>
<dbReference type="Pfam" id="PF05938">
    <property type="entry name" value="Self-incomp_S1"/>
    <property type="match status" value="1"/>
</dbReference>
<evidence type="ECO:0000313" key="7">
    <source>
        <dbReference type="EMBL" id="EPS72829.1"/>
    </source>
</evidence>
<dbReference type="PANTHER" id="PTHR31232">
    <property type="match status" value="1"/>
</dbReference>
<evidence type="ECO:0000256" key="5">
    <source>
        <dbReference type="ARBA" id="ARBA00022729"/>
    </source>
</evidence>
<proteinExistence type="inferred from homology"/>
<reference evidence="7 8" key="1">
    <citation type="journal article" date="2013" name="BMC Genomics">
        <title>The miniature genome of a carnivorous plant Genlisea aurea contains a low number of genes and short non-coding sequences.</title>
        <authorList>
            <person name="Leushkin E.V."/>
            <person name="Sutormin R.A."/>
            <person name="Nabieva E.R."/>
            <person name="Penin A.A."/>
            <person name="Kondrashov A.S."/>
            <person name="Logacheva M.D."/>
        </authorList>
    </citation>
    <scope>NUCLEOTIDE SEQUENCE [LARGE SCALE GENOMIC DNA]</scope>
</reference>
<evidence type="ECO:0000256" key="2">
    <source>
        <dbReference type="ARBA" id="ARBA00005581"/>
    </source>
</evidence>
<dbReference type="AlphaFoldDB" id="S8CZE3"/>